<protein>
    <recommendedName>
        <fullName evidence="5">G-protein coupled receptors family 1 profile domain-containing protein</fullName>
    </recommendedName>
</protein>
<feature type="transmembrane region" description="Helical" evidence="1">
    <location>
        <begin position="74"/>
        <end position="101"/>
    </location>
</feature>
<dbReference type="Gene3D" id="1.20.1070.10">
    <property type="entry name" value="Rhodopsin 7-helix transmembrane proteins"/>
    <property type="match status" value="1"/>
</dbReference>
<feature type="transmembrane region" description="Helical" evidence="1">
    <location>
        <begin position="33"/>
        <end position="54"/>
    </location>
</feature>
<feature type="transmembrane region" description="Helical" evidence="1">
    <location>
        <begin position="175"/>
        <end position="197"/>
    </location>
</feature>
<dbReference type="Proteomes" id="UP000663889">
    <property type="component" value="Unassembled WGS sequence"/>
</dbReference>
<dbReference type="SUPFAM" id="SSF81321">
    <property type="entry name" value="Family A G protein-coupled receptor-like"/>
    <property type="match status" value="1"/>
</dbReference>
<dbReference type="Proteomes" id="UP000663874">
    <property type="component" value="Unassembled WGS sequence"/>
</dbReference>
<gene>
    <name evidence="3" type="ORF">FNK824_LOCUS26279</name>
    <name evidence="2" type="ORF">SEV965_LOCUS8422</name>
</gene>
<keyword evidence="1" id="KW-0472">Membrane</keyword>
<comment type="caution">
    <text evidence="2">The sequence shown here is derived from an EMBL/GenBank/DDBJ whole genome shotgun (WGS) entry which is preliminary data.</text>
</comment>
<reference evidence="2" key="1">
    <citation type="submission" date="2021-02" db="EMBL/GenBank/DDBJ databases">
        <authorList>
            <person name="Nowell W R."/>
        </authorList>
    </citation>
    <scope>NUCLEOTIDE SEQUENCE</scope>
</reference>
<organism evidence="2 4">
    <name type="scientific">Rotaria sordida</name>
    <dbReference type="NCBI Taxonomy" id="392033"/>
    <lineage>
        <taxon>Eukaryota</taxon>
        <taxon>Metazoa</taxon>
        <taxon>Spiralia</taxon>
        <taxon>Gnathifera</taxon>
        <taxon>Rotifera</taxon>
        <taxon>Eurotatoria</taxon>
        <taxon>Bdelloidea</taxon>
        <taxon>Philodinida</taxon>
        <taxon>Philodinidae</taxon>
        <taxon>Rotaria</taxon>
    </lineage>
</organism>
<evidence type="ECO:0008006" key="5">
    <source>
        <dbReference type="Google" id="ProtNLM"/>
    </source>
</evidence>
<dbReference type="AlphaFoldDB" id="A0A814DA15"/>
<keyword evidence="1" id="KW-0812">Transmembrane</keyword>
<evidence type="ECO:0000313" key="2">
    <source>
        <dbReference type="EMBL" id="CAF0954294.1"/>
    </source>
</evidence>
<proteinExistence type="predicted"/>
<evidence type="ECO:0000313" key="4">
    <source>
        <dbReference type="Proteomes" id="UP000663889"/>
    </source>
</evidence>
<dbReference type="PANTHER" id="PTHR46641:SF18">
    <property type="entry name" value="G-PROTEIN COUPLED RECEPTORS FAMILY 1 PROFILE DOMAIN-CONTAINING PROTEIN"/>
    <property type="match status" value="1"/>
</dbReference>
<feature type="transmembrane region" description="Helical" evidence="1">
    <location>
        <begin position="133"/>
        <end position="155"/>
    </location>
</feature>
<evidence type="ECO:0000256" key="1">
    <source>
        <dbReference type="SAM" id="Phobius"/>
    </source>
</evidence>
<evidence type="ECO:0000313" key="3">
    <source>
        <dbReference type="EMBL" id="CAF4007067.1"/>
    </source>
</evidence>
<sequence length="251" mass="28733">MILPSSYLILSSIDRTLITSRNALTRQRSTRRLALWSISGITLLWLLYYSHIWFLVNIQSPAPGVSFCFYKSGVYSMFMSYSTMIVTGFLPPLVMAIFGILTIRNFRHVRLHPTSDESNTTGPLSSKDRQLTIMLLFEVLVFIIFSLIGSILFVYTQRIPNESKTIEQQTLDFFLLDFGLNLVFVQSATSCYVNLIVSKSFRQNIQKLIWKIIPDHCRRKLVNHWPNIAANSLNKTATAGTAQMRTQLAHK</sequence>
<accession>A0A814DA15</accession>
<dbReference type="InterPro" id="IPR052954">
    <property type="entry name" value="GPCR-Ligand_Int"/>
</dbReference>
<dbReference type="PANTHER" id="PTHR46641">
    <property type="entry name" value="FMRFAMIDE RECEPTOR-RELATED"/>
    <property type="match status" value="1"/>
</dbReference>
<keyword evidence="1" id="KW-1133">Transmembrane helix</keyword>
<dbReference type="EMBL" id="CAJOBE010006441">
    <property type="protein sequence ID" value="CAF4007067.1"/>
    <property type="molecule type" value="Genomic_DNA"/>
</dbReference>
<dbReference type="EMBL" id="CAJNOU010000310">
    <property type="protein sequence ID" value="CAF0954294.1"/>
    <property type="molecule type" value="Genomic_DNA"/>
</dbReference>
<name>A0A814DA15_9BILA</name>